<proteinExistence type="inferred from homology"/>
<comment type="caution">
    <text evidence="9">The sequence shown here is derived from an EMBL/GenBank/DDBJ whole genome shotgun (WGS) entry which is preliminary data.</text>
</comment>
<reference evidence="9 10" key="1">
    <citation type="submission" date="2019-12" db="EMBL/GenBank/DDBJ databases">
        <title>Complete genome sequence of Leuconostoc lactis strain AVN1 provides insights into metabolic potential.</title>
        <authorList>
            <person name="Besrour N."/>
            <person name="Najjari A."/>
            <person name="Fhoula I."/>
            <person name="Jaballah S."/>
            <person name="Klibi N."/>
            <person name="Ouzari H.I."/>
        </authorList>
    </citation>
    <scope>NUCLEOTIDE SEQUENCE [LARGE SCALE GENOMIC DNA]</scope>
    <source>
        <strain evidence="9 10">AVN1</strain>
    </source>
</reference>
<evidence type="ECO:0000256" key="5">
    <source>
        <dbReference type="ARBA" id="ARBA00022917"/>
    </source>
</evidence>
<evidence type="ECO:0000256" key="3">
    <source>
        <dbReference type="ARBA" id="ARBA00022741"/>
    </source>
</evidence>
<keyword evidence="5 8" id="KW-0648">Protein biosynthesis</keyword>
<evidence type="ECO:0000256" key="4">
    <source>
        <dbReference type="ARBA" id="ARBA00022840"/>
    </source>
</evidence>
<dbReference type="PRINTS" id="PR01045">
    <property type="entry name" value="TRNASYNTHGB"/>
</dbReference>
<dbReference type="SUPFAM" id="SSF109604">
    <property type="entry name" value="HD-domain/PDEase-like"/>
    <property type="match status" value="1"/>
</dbReference>
<dbReference type="EC" id="6.1.1.14" evidence="8"/>
<dbReference type="Proteomes" id="UP000478636">
    <property type="component" value="Unassembled WGS sequence"/>
</dbReference>
<dbReference type="EMBL" id="WSZI01000013">
    <property type="protein sequence ID" value="MWN21242.1"/>
    <property type="molecule type" value="Genomic_DNA"/>
</dbReference>
<keyword evidence="2 8" id="KW-0436">Ligase</keyword>
<dbReference type="HAMAP" id="MF_00255">
    <property type="entry name" value="Gly_tRNA_synth_beta"/>
    <property type="match status" value="1"/>
</dbReference>
<evidence type="ECO:0000256" key="8">
    <source>
        <dbReference type="HAMAP-Rule" id="MF_00255"/>
    </source>
</evidence>
<evidence type="ECO:0000256" key="7">
    <source>
        <dbReference type="ARBA" id="ARBA00047937"/>
    </source>
</evidence>
<dbReference type="GO" id="GO:0004820">
    <property type="term" value="F:glycine-tRNA ligase activity"/>
    <property type="evidence" value="ECO:0007669"/>
    <property type="project" value="UniProtKB-UniRule"/>
</dbReference>
<protein>
    <recommendedName>
        <fullName evidence="8">Glycine--tRNA ligase beta subunit</fullName>
        <ecNumber evidence="8">6.1.1.14</ecNumber>
    </recommendedName>
    <alternativeName>
        <fullName evidence="8">Glycyl-tRNA synthetase beta subunit</fullName>
        <shortName evidence="8">GlyRS</shortName>
    </alternativeName>
</protein>
<accession>A0A6L7ABU0</accession>
<dbReference type="Pfam" id="PF02092">
    <property type="entry name" value="tRNA_synt_2f"/>
    <property type="match status" value="1"/>
</dbReference>
<evidence type="ECO:0000256" key="1">
    <source>
        <dbReference type="ARBA" id="ARBA00008226"/>
    </source>
</evidence>
<evidence type="ECO:0000313" key="10">
    <source>
        <dbReference type="Proteomes" id="UP000478636"/>
    </source>
</evidence>
<dbReference type="GO" id="GO:0005829">
    <property type="term" value="C:cytosol"/>
    <property type="evidence" value="ECO:0007669"/>
    <property type="project" value="TreeGrafter"/>
</dbReference>
<dbReference type="PANTHER" id="PTHR30075">
    <property type="entry name" value="GLYCYL-TRNA SYNTHETASE"/>
    <property type="match status" value="1"/>
</dbReference>
<evidence type="ECO:0000256" key="6">
    <source>
        <dbReference type="ARBA" id="ARBA00023146"/>
    </source>
</evidence>
<keyword evidence="3 8" id="KW-0547">Nucleotide-binding</keyword>
<comment type="similarity">
    <text evidence="1 8">Belongs to the class-II aminoacyl-tRNA synthetase family.</text>
</comment>
<comment type="subcellular location">
    <subcellularLocation>
        <location evidence="8">Cytoplasm</location>
    </subcellularLocation>
</comment>
<dbReference type="GO" id="GO:0005524">
    <property type="term" value="F:ATP binding"/>
    <property type="evidence" value="ECO:0007669"/>
    <property type="project" value="UniProtKB-UniRule"/>
</dbReference>
<keyword evidence="4 8" id="KW-0067">ATP-binding</keyword>
<organism evidence="9 10">
    <name type="scientific">Leuconostoc lactis</name>
    <dbReference type="NCBI Taxonomy" id="1246"/>
    <lineage>
        <taxon>Bacteria</taxon>
        <taxon>Bacillati</taxon>
        <taxon>Bacillota</taxon>
        <taxon>Bacilli</taxon>
        <taxon>Lactobacillales</taxon>
        <taxon>Lactobacillaceae</taxon>
        <taxon>Leuconostoc</taxon>
    </lineage>
</organism>
<comment type="subunit">
    <text evidence="8">Tetramer of two alpha and two beta subunits.</text>
</comment>
<evidence type="ECO:0000256" key="2">
    <source>
        <dbReference type="ARBA" id="ARBA00022598"/>
    </source>
</evidence>
<keyword evidence="6 8" id="KW-0030">Aminoacyl-tRNA synthetase</keyword>
<dbReference type="PROSITE" id="PS50861">
    <property type="entry name" value="AA_TRNA_LIGASE_II_GLYAB"/>
    <property type="match status" value="1"/>
</dbReference>
<keyword evidence="8" id="KW-0963">Cytoplasm</keyword>
<gene>
    <name evidence="8" type="primary">glyS</name>
    <name evidence="9" type="ORF">GQS40_06095</name>
</gene>
<comment type="catalytic activity">
    <reaction evidence="7 8">
        <text>tRNA(Gly) + glycine + ATP = glycyl-tRNA(Gly) + AMP + diphosphate</text>
        <dbReference type="Rhea" id="RHEA:16013"/>
        <dbReference type="Rhea" id="RHEA-COMP:9664"/>
        <dbReference type="Rhea" id="RHEA-COMP:9683"/>
        <dbReference type="ChEBI" id="CHEBI:30616"/>
        <dbReference type="ChEBI" id="CHEBI:33019"/>
        <dbReference type="ChEBI" id="CHEBI:57305"/>
        <dbReference type="ChEBI" id="CHEBI:78442"/>
        <dbReference type="ChEBI" id="CHEBI:78522"/>
        <dbReference type="ChEBI" id="CHEBI:456215"/>
        <dbReference type="EC" id="6.1.1.14"/>
    </reaction>
</comment>
<dbReference type="PANTHER" id="PTHR30075:SF2">
    <property type="entry name" value="GLYCINE--TRNA LIGASE, CHLOROPLASTIC_MITOCHONDRIAL 2"/>
    <property type="match status" value="1"/>
</dbReference>
<dbReference type="RefSeq" id="WP_252968221.1">
    <property type="nucleotide sequence ID" value="NZ_DAITWI010000002.1"/>
</dbReference>
<dbReference type="GO" id="GO:0006426">
    <property type="term" value="P:glycyl-tRNA aminoacylation"/>
    <property type="evidence" value="ECO:0007669"/>
    <property type="project" value="UniProtKB-UniRule"/>
</dbReference>
<name>A0A6L7ABU0_LEULA</name>
<sequence length="686" mass="75869">MSTFLLEIGLEEVPAHLVTPSEAQLVTRTAAFLAEHRLAVGEIKAYSTPRRLAVQLLDVAAESETLSEEKRGPSIDRAKDEQGNWTKAAQGFARGQGATPEDFEERDGYVWLTKTTPGVPAAEILAQIGDEVVAQMKFSTYMKWANNAFLYVRPIRWLVALLDDKVLDFSILDVQTDRITRGHRFLSDEQVTIPTAEDYVETLRAAHVLVDADERRATISQQLAAIAQENGWVLQLDADKSQDLLEEVNNIVEWPTAFAGSFDEKYLAVPDDVLMTSMREHQRFFYVTDQSGQLLPHFLSVRNGNDEHLGNVIAGNEKVLVARLEDAEFFYHEDQQKTIADYMAKVEKLVFHEKIGTVYEHMQRVGLLAAELADRLGFDDTKKADLARAADIYKFDLMTGMVGEFDELQGIMGEHYAQLFGENTAVATAVREHYMPTSAAGEVAQSDIGAVLAIADKLDTLVTFFAADLVPSGSNDPYGLRRAATGIVRTLQAKQWRIALAPLLESFIAKTGEVSSHADTAAIRAFILDRVRKLALDAGTRQDLVAAGTANVMNLDVVYVAQRVQTLAQHADDANFRDVIASLTRVSRLTVKYDTDATVDPALFENEAEVALYAATQSLDLHTLVMAGSEAVYQALANLQAPIAAYFDETMVNVDDEAVKNNRYAQLHLINRLISGLGDLEKIVIK</sequence>
<dbReference type="NCBIfam" id="TIGR00211">
    <property type="entry name" value="glyS"/>
    <property type="match status" value="1"/>
</dbReference>
<dbReference type="AlphaFoldDB" id="A0A6L7ABU0"/>
<dbReference type="InterPro" id="IPR006194">
    <property type="entry name" value="Gly-tRNA-synth_heterodimer"/>
</dbReference>
<evidence type="ECO:0000313" key="9">
    <source>
        <dbReference type="EMBL" id="MWN21242.1"/>
    </source>
</evidence>
<dbReference type="InterPro" id="IPR015944">
    <property type="entry name" value="Gly-tRNA-synth_bsu"/>
</dbReference>